<dbReference type="SUPFAM" id="SSF56317">
    <property type="entry name" value="Carbon-nitrogen hydrolase"/>
    <property type="match status" value="1"/>
</dbReference>
<gene>
    <name evidence="4" type="ORF">CAL19_01825</name>
</gene>
<dbReference type="PROSITE" id="PS01227">
    <property type="entry name" value="UPF0012"/>
    <property type="match status" value="1"/>
</dbReference>
<dbReference type="Gene3D" id="3.60.110.10">
    <property type="entry name" value="Carbon-nitrogen hydrolase"/>
    <property type="match status" value="1"/>
</dbReference>
<name>A0A261RR09_9BORD</name>
<dbReference type="InterPro" id="IPR050345">
    <property type="entry name" value="Aliph_Amidase/BUP"/>
</dbReference>
<keyword evidence="2" id="KW-0378">Hydrolase</keyword>
<keyword evidence="5" id="KW-1185">Reference proteome</keyword>
<evidence type="ECO:0000313" key="4">
    <source>
        <dbReference type="EMBL" id="OZI27494.1"/>
    </source>
</evidence>
<dbReference type="PANTHER" id="PTHR43674">
    <property type="entry name" value="NITRILASE C965.09-RELATED"/>
    <property type="match status" value="1"/>
</dbReference>
<dbReference type="InterPro" id="IPR036526">
    <property type="entry name" value="C-N_Hydrolase_sf"/>
</dbReference>
<comment type="caution">
    <text evidence="4">The sequence shown here is derived from an EMBL/GenBank/DDBJ whole genome shotgun (WGS) entry which is preliminary data.</text>
</comment>
<dbReference type="Pfam" id="PF00795">
    <property type="entry name" value="CN_hydrolase"/>
    <property type="match status" value="1"/>
</dbReference>
<dbReference type="EMBL" id="NEVK01000001">
    <property type="protein sequence ID" value="OZI27494.1"/>
    <property type="molecule type" value="Genomic_DNA"/>
</dbReference>
<evidence type="ECO:0000256" key="1">
    <source>
        <dbReference type="ARBA" id="ARBA00010613"/>
    </source>
</evidence>
<proteinExistence type="inferred from homology"/>
<dbReference type="Proteomes" id="UP000216947">
    <property type="component" value="Unassembled WGS sequence"/>
</dbReference>
<evidence type="ECO:0000259" key="3">
    <source>
        <dbReference type="PROSITE" id="PS50263"/>
    </source>
</evidence>
<evidence type="ECO:0000313" key="5">
    <source>
        <dbReference type="Proteomes" id="UP000216947"/>
    </source>
</evidence>
<dbReference type="GO" id="GO:0016811">
    <property type="term" value="F:hydrolase activity, acting on carbon-nitrogen (but not peptide) bonds, in linear amides"/>
    <property type="evidence" value="ECO:0007669"/>
    <property type="project" value="TreeGrafter"/>
</dbReference>
<protein>
    <recommendedName>
        <fullName evidence="3">CN hydrolase domain-containing protein</fullName>
    </recommendedName>
</protein>
<comment type="similarity">
    <text evidence="1">Belongs to the carbon-nitrogen hydrolase superfamily. NIT1/NIT2 family.</text>
</comment>
<reference evidence="5" key="1">
    <citation type="submission" date="2017-05" db="EMBL/GenBank/DDBJ databases">
        <title>Complete and WGS of Bordetella genogroups.</title>
        <authorList>
            <person name="Spilker T."/>
            <person name="Lipuma J."/>
        </authorList>
    </citation>
    <scope>NUCLEOTIDE SEQUENCE [LARGE SCALE GENOMIC DNA]</scope>
    <source>
        <strain evidence="5">AU18089</strain>
    </source>
</reference>
<dbReference type="CDD" id="cd07197">
    <property type="entry name" value="nitrilase"/>
    <property type="match status" value="1"/>
</dbReference>
<dbReference type="InterPro" id="IPR003010">
    <property type="entry name" value="C-N_Hydrolase"/>
</dbReference>
<sequence>MDHLITCRTRPASVLTRHRNMVMKIACIQMRSTENLQQNLAKASAYVAQAAGQGAELAVLPEFFNTIFFAQYQDPKYHALAERDDGPSITAMREAAQRHGIAVVATLYEQVEAGLYFDTAMHIDPAGEIIFKYRKVHPAAVRSLEKIYFRYGTRFDTYRLDDWRVGIGICYDMGFPETARCLAANGAELLIAPYATSRTHMFQEVLRTRAFENGCFLAAANKVGREGDWHMGGGSLIAAPDGTVLKSANTTEDALLLADIDRAQVEQARIAYPSRRDRRPDLYGPLVREADANL</sequence>
<dbReference type="PANTHER" id="PTHR43674:SF2">
    <property type="entry name" value="BETA-UREIDOPROPIONASE"/>
    <property type="match status" value="1"/>
</dbReference>
<dbReference type="PROSITE" id="PS50263">
    <property type="entry name" value="CN_HYDROLASE"/>
    <property type="match status" value="1"/>
</dbReference>
<feature type="domain" description="CN hydrolase" evidence="3">
    <location>
        <begin position="23"/>
        <end position="262"/>
    </location>
</feature>
<dbReference type="InterPro" id="IPR001110">
    <property type="entry name" value="UPF0012_CS"/>
</dbReference>
<dbReference type="AlphaFoldDB" id="A0A261RR09"/>
<evidence type="ECO:0000256" key="2">
    <source>
        <dbReference type="ARBA" id="ARBA00022801"/>
    </source>
</evidence>
<accession>A0A261RR09</accession>
<organism evidence="4 5">
    <name type="scientific">Bordetella genomosp. 7</name>
    <dbReference type="NCBI Taxonomy" id="1416805"/>
    <lineage>
        <taxon>Bacteria</taxon>
        <taxon>Pseudomonadati</taxon>
        <taxon>Pseudomonadota</taxon>
        <taxon>Betaproteobacteria</taxon>
        <taxon>Burkholderiales</taxon>
        <taxon>Alcaligenaceae</taxon>
        <taxon>Bordetella</taxon>
    </lineage>
</organism>